<gene>
    <name evidence="1" type="ORF">P691DRAFT_802635</name>
</gene>
<comment type="caution">
    <text evidence="1">The sequence shown here is derived from an EMBL/GenBank/DDBJ whole genome shotgun (WGS) entry which is preliminary data.</text>
</comment>
<organism evidence="1 2">
    <name type="scientific">Macrolepiota fuliginosa MF-IS2</name>
    <dbReference type="NCBI Taxonomy" id="1400762"/>
    <lineage>
        <taxon>Eukaryota</taxon>
        <taxon>Fungi</taxon>
        <taxon>Dikarya</taxon>
        <taxon>Basidiomycota</taxon>
        <taxon>Agaricomycotina</taxon>
        <taxon>Agaricomycetes</taxon>
        <taxon>Agaricomycetidae</taxon>
        <taxon>Agaricales</taxon>
        <taxon>Agaricineae</taxon>
        <taxon>Agaricaceae</taxon>
        <taxon>Macrolepiota</taxon>
    </lineage>
</organism>
<dbReference type="EMBL" id="MU151206">
    <property type="protein sequence ID" value="KAF9447309.1"/>
    <property type="molecule type" value="Genomic_DNA"/>
</dbReference>
<dbReference type="AlphaFoldDB" id="A0A9P6C3B6"/>
<reference evidence="1" key="1">
    <citation type="submission" date="2020-11" db="EMBL/GenBank/DDBJ databases">
        <authorList>
            <consortium name="DOE Joint Genome Institute"/>
            <person name="Ahrendt S."/>
            <person name="Riley R."/>
            <person name="Andreopoulos W."/>
            <person name="Labutti K."/>
            <person name="Pangilinan J."/>
            <person name="Ruiz-Duenas F.J."/>
            <person name="Barrasa J.M."/>
            <person name="Sanchez-Garcia M."/>
            <person name="Camarero S."/>
            <person name="Miyauchi S."/>
            <person name="Serrano A."/>
            <person name="Linde D."/>
            <person name="Babiker R."/>
            <person name="Drula E."/>
            <person name="Ayuso-Fernandez I."/>
            <person name="Pacheco R."/>
            <person name="Padilla G."/>
            <person name="Ferreira P."/>
            <person name="Barriuso J."/>
            <person name="Kellner H."/>
            <person name="Castanera R."/>
            <person name="Alfaro M."/>
            <person name="Ramirez L."/>
            <person name="Pisabarro A.G."/>
            <person name="Kuo A."/>
            <person name="Tritt A."/>
            <person name="Lipzen A."/>
            <person name="He G."/>
            <person name="Yan M."/>
            <person name="Ng V."/>
            <person name="Cullen D."/>
            <person name="Martin F."/>
            <person name="Rosso M.-N."/>
            <person name="Henrissat B."/>
            <person name="Hibbett D."/>
            <person name="Martinez A.T."/>
            <person name="Grigoriev I.V."/>
        </authorList>
    </citation>
    <scope>NUCLEOTIDE SEQUENCE</scope>
    <source>
        <strain evidence="1">MF-IS2</strain>
    </source>
</reference>
<protein>
    <submittedName>
        <fullName evidence="1">Uncharacterized protein</fullName>
    </submittedName>
</protein>
<proteinExistence type="predicted"/>
<evidence type="ECO:0000313" key="1">
    <source>
        <dbReference type="EMBL" id="KAF9447309.1"/>
    </source>
</evidence>
<evidence type="ECO:0000313" key="2">
    <source>
        <dbReference type="Proteomes" id="UP000807342"/>
    </source>
</evidence>
<accession>A0A9P6C3B6</accession>
<keyword evidence="2" id="KW-1185">Reference proteome</keyword>
<dbReference type="Proteomes" id="UP000807342">
    <property type="component" value="Unassembled WGS sequence"/>
</dbReference>
<sequence length="184" mass="19469">MTPGEETDIGWGMGFPPDGDPYGSALLSIAVSLGLIDSEGGSSRAGYSRTSIKFRSGSGDTQHVSSGPPFLWARQTTYVPNTGSHYIHAPDIPLCPSRRQQTENIFGYSSLLALNPSPNPREGALLPSLSTANPSKPSTHLSTASYSIFTLSPLTAFLPLALKYTLLASGSFSCVEYVPAQSQV</sequence>
<name>A0A9P6C3B6_9AGAR</name>